<comment type="caution">
    <text evidence="1">The sequence shown here is derived from an EMBL/GenBank/DDBJ whole genome shotgun (WGS) entry which is preliminary data.</text>
</comment>
<dbReference type="Pfam" id="PF08002">
    <property type="entry name" value="DUF1697"/>
    <property type="match status" value="1"/>
</dbReference>
<evidence type="ECO:0000313" key="2">
    <source>
        <dbReference type="Proteomes" id="UP000318834"/>
    </source>
</evidence>
<dbReference type="Gene3D" id="3.30.70.1280">
    <property type="entry name" value="SP0830-like domains"/>
    <property type="match status" value="1"/>
</dbReference>
<dbReference type="SUPFAM" id="SSF160379">
    <property type="entry name" value="SP0830-like"/>
    <property type="match status" value="1"/>
</dbReference>
<dbReference type="AlphaFoldDB" id="A0A537IK93"/>
<reference evidence="1 2" key="1">
    <citation type="journal article" date="2019" name="Nat. Microbiol.">
        <title>Mediterranean grassland soil C-N compound turnover is dependent on rainfall and depth, and is mediated by genomically divergent microorganisms.</title>
        <authorList>
            <person name="Diamond S."/>
            <person name="Andeer P.F."/>
            <person name="Li Z."/>
            <person name="Crits-Christoph A."/>
            <person name="Burstein D."/>
            <person name="Anantharaman K."/>
            <person name="Lane K.R."/>
            <person name="Thomas B.C."/>
            <person name="Pan C."/>
            <person name="Northen T.R."/>
            <person name="Banfield J.F."/>
        </authorList>
    </citation>
    <scope>NUCLEOTIDE SEQUENCE [LARGE SCALE GENOMIC DNA]</scope>
    <source>
        <strain evidence="1">NP_8</strain>
    </source>
</reference>
<dbReference type="EMBL" id="VBAP01000104">
    <property type="protein sequence ID" value="TMI71719.1"/>
    <property type="molecule type" value="Genomic_DNA"/>
</dbReference>
<accession>A0A537IK93</accession>
<dbReference type="PANTHER" id="PTHR36439">
    <property type="entry name" value="BLL4334 PROTEIN"/>
    <property type="match status" value="1"/>
</dbReference>
<dbReference type="InterPro" id="IPR012545">
    <property type="entry name" value="DUF1697"/>
</dbReference>
<protein>
    <submittedName>
        <fullName evidence="1">DUF1697 domain-containing protein</fullName>
    </submittedName>
</protein>
<proteinExistence type="predicted"/>
<dbReference type="Proteomes" id="UP000318834">
    <property type="component" value="Unassembled WGS sequence"/>
</dbReference>
<name>A0A537IK93_9BACT</name>
<organism evidence="1 2">
    <name type="scientific">Candidatus Segetimicrobium genomatis</name>
    <dbReference type="NCBI Taxonomy" id="2569760"/>
    <lineage>
        <taxon>Bacteria</taxon>
        <taxon>Bacillati</taxon>
        <taxon>Candidatus Sysuimicrobiota</taxon>
        <taxon>Candidatus Sysuimicrobiia</taxon>
        <taxon>Candidatus Sysuimicrobiales</taxon>
        <taxon>Candidatus Segetimicrobiaceae</taxon>
        <taxon>Candidatus Segetimicrobium</taxon>
    </lineage>
</organism>
<dbReference type="PANTHER" id="PTHR36439:SF1">
    <property type="entry name" value="DUF1697 DOMAIN-CONTAINING PROTEIN"/>
    <property type="match status" value="1"/>
</dbReference>
<dbReference type="PIRSF" id="PIRSF008502">
    <property type="entry name" value="UCP008502"/>
    <property type="match status" value="1"/>
</dbReference>
<evidence type="ECO:0000313" key="1">
    <source>
        <dbReference type="EMBL" id="TMI71719.1"/>
    </source>
</evidence>
<gene>
    <name evidence="1" type="ORF">E6H05_12205</name>
</gene>
<sequence>MIHIALLRGINVGGHKLVSMADLRDLLTQLGLADVRSLLQSGNIVFGANGRTATQLERLLEAEAEKRLGLHTDFFVRTAKEWKDVVAHNPFSKEAARDPGHLLVMFLKDPPSAVGVKALQAAITGPEVVRAGGKHLYIVYPAGIGRSRLTNAVIDKQLGTRGTGRNWNTVLKLDALAAG</sequence>